<dbReference type="EMBL" id="LDQV01000008">
    <property type="protein sequence ID" value="KTR28179.1"/>
    <property type="molecule type" value="Genomic_DNA"/>
</dbReference>
<name>A0A0V8GHU2_9BACL</name>
<dbReference type="PROSITE" id="PS51186">
    <property type="entry name" value="GNAT"/>
    <property type="match status" value="1"/>
</dbReference>
<accession>A0A0V8GHU2</accession>
<reference evidence="5 7" key="2">
    <citation type="journal article" date="2016" name="Front. Microbiol.">
        <title>Genomic Resource of Rice Seed Associated Bacteria.</title>
        <authorList>
            <person name="Midha S."/>
            <person name="Bansal K."/>
            <person name="Sharma S."/>
            <person name="Kumar N."/>
            <person name="Patil P.P."/>
            <person name="Chaudhry V."/>
            <person name="Patil P.B."/>
        </authorList>
    </citation>
    <scope>NUCLEOTIDE SEQUENCE [LARGE SCALE GENOMIC DNA]</scope>
    <source>
        <strain evidence="5 7">RSA11</strain>
    </source>
</reference>
<dbReference type="PANTHER" id="PTHR43420">
    <property type="entry name" value="ACETYLTRANSFERASE"/>
    <property type="match status" value="1"/>
</dbReference>
<proteinExistence type="predicted"/>
<evidence type="ECO:0000259" key="3">
    <source>
        <dbReference type="PROSITE" id="PS51186"/>
    </source>
</evidence>
<evidence type="ECO:0000313" key="6">
    <source>
        <dbReference type="Proteomes" id="UP000053797"/>
    </source>
</evidence>
<dbReference type="InterPro" id="IPR050680">
    <property type="entry name" value="YpeA/RimI_acetyltransf"/>
</dbReference>
<organism evidence="4 6">
    <name type="scientific">Exiguobacterium indicum</name>
    <dbReference type="NCBI Taxonomy" id="296995"/>
    <lineage>
        <taxon>Bacteria</taxon>
        <taxon>Bacillati</taxon>
        <taxon>Bacillota</taxon>
        <taxon>Bacilli</taxon>
        <taxon>Bacillales</taxon>
        <taxon>Bacillales Family XII. Incertae Sedis</taxon>
        <taxon>Exiguobacterium</taxon>
    </lineage>
</organism>
<evidence type="ECO:0000313" key="4">
    <source>
        <dbReference type="EMBL" id="KSU49838.1"/>
    </source>
</evidence>
<dbReference type="Gene3D" id="3.40.630.30">
    <property type="match status" value="1"/>
</dbReference>
<evidence type="ECO:0000313" key="5">
    <source>
        <dbReference type="EMBL" id="KTR28179.1"/>
    </source>
</evidence>
<evidence type="ECO:0000256" key="1">
    <source>
        <dbReference type="ARBA" id="ARBA00022679"/>
    </source>
</evidence>
<dbReference type="EMBL" id="LNQL01000001">
    <property type="protein sequence ID" value="KSU49838.1"/>
    <property type="molecule type" value="Genomic_DNA"/>
</dbReference>
<protein>
    <submittedName>
        <fullName evidence="4">GCN5 family acetyltransferase</fullName>
    </submittedName>
</protein>
<dbReference type="SUPFAM" id="SSF55729">
    <property type="entry name" value="Acyl-CoA N-acyltransferases (Nat)"/>
    <property type="match status" value="1"/>
</dbReference>
<feature type="domain" description="N-acetyltransferase" evidence="3">
    <location>
        <begin position="3"/>
        <end position="146"/>
    </location>
</feature>
<dbReference type="InterPro" id="IPR016181">
    <property type="entry name" value="Acyl_CoA_acyltransferase"/>
</dbReference>
<dbReference type="Proteomes" id="UP000072605">
    <property type="component" value="Unassembled WGS sequence"/>
</dbReference>
<dbReference type="AlphaFoldDB" id="A0A0V8GHU2"/>
<dbReference type="GO" id="GO:0016747">
    <property type="term" value="F:acyltransferase activity, transferring groups other than amino-acyl groups"/>
    <property type="evidence" value="ECO:0007669"/>
    <property type="project" value="InterPro"/>
</dbReference>
<evidence type="ECO:0000313" key="7">
    <source>
        <dbReference type="Proteomes" id="UP000072605"/>
    </source>
</evidence>
<dbReference type="InterPro" id="IPR000182">
    <property type="entry name" value="GNAT_dom"/>
</dbReference>
<reference evidence="4 6" key="1">
    <citation type="journal article" date="2015" name="Int. J. Syst. Evol. Microbiol.">
        <title>Exiguobacterium enclense sp. nov., isolated from sediment.</title>
        <authorList>
            <person name="Dastager S.G."/>
            <person name="Mawlankar R."/>
            <person name="Sonalkar V.V."/>
            <person name="Thorat M.N."/>
            <person name="Mual P."/>
            <person name="Verma A."/>
            <person name="Krishnamurthi S."/>
            <person name="Tang S.K."/>
            <person name="Li W.J."/>
        </authorList>
    </citation>
    <scope>NUCLEOTIDE SEQUENCE [LARGE SCALE GENOMIC DNA]</scope>
    <source>
        <strain evidence="4 6">NIO-1109</strain>
    </source>
</reference>
<dbReference type="Pfam" id="PF13508">
    <property type="entry name" value="Acetyltransf_7"/>
    <property type="match status" value="1"/>
</dbReference>
<dbReference type="CDD" id="cd04301">
    <property type="entry name" value="NAT_SF"/>
    <property type="match status" value="1"/>
</dbReference>
<dbReference type="OrthoDB" id="9815041at2"/>
<comment type="caution">
    <text evidence="4">The sequence shown here is derived from an EMBL/GenBank/DDBJ whole genome shotgun (WGS) entry which is preliminary data.</text>
</comment>
<sequence>MEMTIERVNDFDDFNWLPILSKSTQEGYPFIERMLRERRNETYREDGEAMFVVLSLSGHVIACGGYMKQTDTNDVGRIRHVYVLPEMRHHGVGTQLLEKIIPEALLTYSELWLYTDDASTFYERFGFEPYTATKVTHRLLKHAFVQP</sequence>
<keyword evidence="2" id="KW-0012">Acyltransferase</keyword>
<dbReference type="RefSeq" id="WP_058264510.1">
    <property type="nucleotide sequence ID" value="NZ_FMYN01000001.1"/>
</dbReference>
<keyword evidence="1 4" id="KW-0808">Transferase</keyword>
<evidence type="ECO:0000256" key="2">
    <source>
        <dbReference type="ARBA" id="ARBA00023315"/>
    </source>
</evidence>
<gene>
    <name evidence="4" type="ORF">AS033_00280</name>
    <name evidence="5" type="ORF">RSA11_01820</name>
</gene>
<dbReference type="Proteomes" id="UP000053797">
    <property type="component" value="Unassembled WGS sequence"/>
</dbReference>